<gene>
    <name evidence="1" type="ORF">BCF58_2492</name>
</gene>
<dbReference type="AlphaFoldDB" id="A0A495S8D2"/>
<organism evidence="1 2">
    <name type="scientific">Chryseobacterium defluvii</name>
    <dbReference type="NCBI Taxonomy" id="160396"/>
    <lineage>
        <taxon>Bacteria</taxon>
        <taxon>Pseudomonadati</taxon>
        <taxon>Bacteroidota</taxon>
        <taxon>Flavobacteriia</taxon>
        <taxon>Flavobacteriales</taxon>
        <taxon>Weeksellaceae</taxon>
        <taxon>Chryseobacterium group</taxon>
        <taxon>Chryseobacterium</taxon>
    </lineage>
</organism>
<name>A0A495S8D2_9FLAO</name>
<evidence type="ECO:0000313" key="2">
    <source>
        <dbReference type="Proteomes" id="UP000272428"/>
    </source>
</evidence>
<evidence type="ECO:0000313" key="1">
    <source>
        <dbReference type="EMBL" id="RKS96072.1"/>
    </source>
</evidence>
<dbReference type="Proteomes" id="UP000272428">
    <property type="component" value="Unassembled WGS sequence"/>
</dbReference>
<comment type="caution">
    <text evidence="1">The sequence shown here is derived from an EMBL/GenBank/DDBJ whole genome shotgun (WGS) entry which is preliminary data.</text>
</comment>
<accession>A0A495S8D2</accession>
<sequence length="38" mass="4693">MLKKYTTKHYFYILAPQTKITFYEKIVLWSFTGSCYFM</sequence>
<keyword evidence="2" id="KW-1185">Reference proteome</keyword>
<reference evidence="1 2" key="1">
    <citation type="submission" date="2018-10" db="EMBL/GenBank/DDBJ databases">
        <title>Genomic Encyclopedia of Archaeal and Bacterial Type Strains, Phase II (KMG-II): from individual species to whole genera.</title>
        <authorList>
            <person name="Goeker M."/>
        </authorList>
    </citation>
    <scope>NUCLEOTIDE SEQUENCE [LARGE SCALE GENOMIC DNA]</scope>
    <source>
        <strain evidence="1 2">DSM 14219</strain>
    </source>
</reference>
<proteinExistence type="predicted"/>
<dbReference type="EMBL" id="RBXB01000003">
    <property type="protein sequence ID" value="RKS96072.1"/>
    <property type="molecule type" value="Genomic_DNA"/>
</dbReference>
<protein>
    <submittedName>
        <fullName evidence="1">Uncharacterized protein</fullName>
    </submittedName>
</protein>